<evidence type="ECO:0000259" key="2">
    <source>
        <dbReference type="Pfam" id="PF16862"/>
    </source>
</evidence>
<evidence type="ECO:0000313" key="4">
    <source>
        <dbReference type="Proteomes" id="UP001642405"/>
    </source>
</evidence>
<dbReference type="InterPro" id="IPR031728">
    <property type="entry name" value="GlcAase_C"/>
</dbReference>
<dbReference type="InterPro" id="IPR052974">
    <property type="entry name" value="GH79_Enzymes"/>
</dbReference>
<gene>
    <name evidence="3" type="ORF">SCUCBS95973_002851</name>
</gene>
<feature type="signal peptide" evidence="1">
    <location>
        <begin position="1"/>
        <end position="22"/>
    </location>
</feature>
<dbReference type="EMBL" id="CAWUHB010000012">
    <property type="protein sequence ID" value="CAK7216568.1"/>
    <property type="molecule type" value="Genomic_DNA"/>
</dbReference>
<dbReference type="Gene3D" id="3.20.20.80">
    <property type="entry name" value="Glycosidases"/>
    <property type="match status" value="1"/>
</dbReference>
<reference evidence="3 4" key="1">
    <citation type="submission" date="2024-01" db="EMBL/GenBank/DDBJ databases">
        <authorList>
            <person name="Allen C."/>
            <person name="Tagirdzhanova G."/>
        </authorList>
    </citation>
    <scope>NUCLEOTIDE SEQUENCE [LARGE SCALE GENOMIC DNA]</scope>
</reference>
<evidence type="ECO:0000256" key="1">
    <source>
        <dbReference type="SAM" id="SignalP"/>
    </source>
</evidence>
<dbReference type="Gene3D" id="2.60.40.1180">
    <property type="entry name" value="Golgi alpha-mannosidase II"/>
    <property type="match status" value="1"/>
</dbReference>
<protein>
    <recommendedName>
        <fullName evidence="2">Beta-glucuronidase C-terminal domain-containing protein</fullName>
    </recommendedName>
</protein>
<dbReference type="Proteomes" id="UP001642405">
    <property type="component" value="Unassembled WGS sequence"/>
</dbReference>
<dbReference type="InterPro" id="IPR017853">
    <property type="entry name" value="GH"/>
</dbReference>
<organism evidence="3 4">
    <name type="scientific">Sporothrix curviconia</name>
    <dbReference type="NCBI Taxonomy" id="1260050"/>
    <lineage>
        <taxon>Eukaryota</taxon>
        <taxon>Fungi</taxon>
        <taxon>Dikarya</taxon>
        <taxon>Ascomycota</taxon>
        <taxon>Pezizomycotina</taxon>
        <taxon>Sordariomycetes</taxon>
        <taxon>Sordariomycetidae</taxon>
        <taxon>Ophiostomatales</taxon>
        <taxon>Ophiostomataceae</taxon>
        <taxon>Sporothrix</taxon>
    </lineage>
</organism>
<accession>A0ABP0BAF5</accession>
<name>A0ABP0BAF5_9PEZI</name>
<dbReference type="InterPro" id="IPR013780">
    <property type="entry name" value="Glyco_hydro_b"/>
</dbReference>
<keyword evidence="4" id="KW-1185">Reference proteome</keyword>
<dbReference type="Pfam" id="PF16862">
    <property type="entry name" value="Glyco_hydro_79C"/>
    <property type="match status" value="1"/>
</dbReference>
<dbReference type="PANTHER" id="PTHR36183:SF3">
    <property type="entry name" value="BETA-GLUCURONIDASE C-TERMINAL DOMAIN-CONTAINING PROTEIN"/>
    <property type="match status" value="1"/>
</dbReference>
<feature type="chain" id="PRO_5046852448" description="Beta-glucuronidase C-terminal domain-containing protein" evidence="1">
    <location>
        <begin position="23"/>
        <end position="485"/>
    </location>
</feature>
<evidence type="ECO:0000313" key="3">
    <source>
        <dbReference type="EMBL" id="CAK7216568.1"/>
    </source>
</evidence>
<proteinExistence type="predicted"/>
<feature type="domain" description="Beta-glucuronidase C-terminal" evidence="2">
    <location>
        <begin position="378"/>
        <end position="481"/>
    </location>
</feature>
<dbReference type="PANTHER" id="PTHR36183">
    <property type="entry name" value="BETA-GLUCURONIDASE"/>
    <property type="match status" value="1"/>
</dbReference>
<keyword evidence="1" id="KW-0732">Signal</keyword>
<dbReference type="SUPFAM" id="SSF51445">
    <property type="entry name" value="(Trans)glycosidases"/>
    <property type="match status" value="1"/>
</dbReference>
<sequence>MGNFQALALAVAVLSNAPSSTASVTYAVPKTVNTGGLTYAPVDGAPVGLSFEFFAFPKYFTAVPATSQCLANWHSISGIWPPIRIGGTTQDRATYDAASADYVDYTVASTTDAPTTLTFGPSFLSLAGGYSGSVVLGLNRGYDNVTNTIAAAKTAVGAMGNLLAIELGNEPEYFASAGQAITSGISWTPAADAASQDNWDIWVGAALAKKAIIQAGVWLSSPSTWGNAELIATENTTAQQYVGTYCHHNYPGGTVQSLMTHSTIASNVNTYKSDIAAALAVGKPYVFGETNSATGGGASGVSPTYGAALWTMDYSMRAVANNVSRLYFHHGTVGACQYCFWGVYDMGAPYYGATVATAALTGASHVAVLDDGTTDYAGYVTYDAAGNALRVLLYNSDYFDGTGTRASQTFTLTGLAATSVQAKRLTAANALSRVDTGSPPTWGGQTYTNGNCVVSGTETFETTAVASGTATFTLQAAEALLIDLQ</sequence>
<comment type="caution">
    <text evidence="3">The sequence shown here is derived from an EMBL/GenBank/DDBJ whole genome shotgun (WGS) entry which is preliminary data.</text>
</comment>